<keyword evidence="6" id="KW-0426">Late protein</keyword>
<dbReference type="InterPro" id="IPR010992">
    <property type="entry name" value="IHF-like_DNA-bd_dom_sf"/>
</dbReference>
<dbReference type="GO" id="GO:0005829">
    <property type="term" value="C:cytosol"/>
    <property type="evidence" value="ECO:0007669"/>
    <property type="project" value="TreeGrafter"/>
</dbReference>
<evidence type="ECO:0000256" key="3">
    <source>
        <dbReference type="ARBA" id="ARBA00011738"/>
    </source>
</evidence>
<evidence type="ECO:0000256" key="9">
    <source>
        <dbReference type="ARBA" id="ARBA00033227"/>
    </source>
</evidence>
<dbReference type="KEGG" id="mri:Mal4_25640"/>
<dbReference type="RefSeq" id="WP_145369543.1">
    <property type="nucleotide sequence ID" value="NZ_CP036275.1"/>
</dbReference>
<comment type="subunit">
    <text evidence="3">Homodimer.</text>
</comment>
<evidence type="ECO:0000313" key="12">
    <source>
        <dbReference type="EMBL" id="QDU38239.1"/>
    </source>
</evidence>
<comment type="subcellular location">
    <subcellularLocation>
        <location evidence="1">Virion</location>
    </subcellularLocation>
</comment>
<sequence>MAKKAAGKPMSKTEVLNALAEKTELPKKDIGLVFDELAALIGKELGRRGPGVFTVPGLMKIRVQRKPATKAKKGINPFTGEEQMFKAKPARNVVKVTALKKLKDMV</sequence>
<evidence type="ECO:0000256" key="7">
    <source>
        <dbReference type="ARBA" id="ARBA00023125"/>
    </source>
</evidence>
<dbReference type="PANTHER" id="PTHR33175:SF13">
    <property type="entry name" value="HISTONE-LIKE PROTEIN"/>
    <property type="match status" value="1"/>
</dbReference>
<dbReference type="Proteomes" id="UP000320496">
    <property type="component" value="Chromosome"/>
</dbReference>
<keyword evidence="7 12" id="KW-0238">DNA-binding</keyword>
<dbReference type="InterPro" id="IPR000119">
    <property type="entry name" value="Hist_DNA-bd"/>
</dbReference>
<dbReference type="GO" id="GO:0006260">
    <property type="term" value="P:DNA replication"/>
    <property type="evidence" value="ECO:0007669"/>
    <property type="project" value="UniProtKB-KW"/>
</dbReference>
<accession>A0A517Z718</accession>
<evidence type="ECO:0000256" key="8">
    <source>
        <dbReference type="ARBA" id="ARBA00033120"/>
    </source>
</evidence>
<keyword evidence="5" id="KW-0235">DNA replication</keyword>
<dbReference type="GO" id="GO:0003677">
    <property type="term" value="F:DNA binding"/>
    <property type="evidence" value="ECO:0007669"/>
    <property type="project" value="UniProtKB-KW"/>
</dbReference>
<evidence type="ECO:0000256" key="11">
    <source>
        <dbReference type="RuleBase" id="RU003939"/>
    </source>
</evidence>
<gene>
    <name evidence="12" type="ORF">Mal4_25640</name>
</gene>
<evidence type="ECO:0000256" key="10">
    <source>
        <dbReference type="ARBA" id="ARBA00046140"/>
    </source>
</evidence>
<name>A0A517Z718_9PLAN</name>
<proteinExistence type="inferred from homology"/>
<dbReference type="OrthoDB" id="331625at2"/>
<comment type="function">
    <text evidence="10">DNA-binding protein that plays a critical role in nucleoid compaction, genome replication and DNA replication and transcription. Binds to both ssDNA and dsDNA with a binding site covering about 15 nucleotides. Displays DNA-supercoiling activity only when associated with the viral DNA topoisomerase 2.</text>
</comment>
<dbReference type="PANTHER" id="PTHR33175">
    <property type="entry name" value="DNA-BINDING PROTEIN HU"/>
    <property type="match status" value="1"/>
</dbReference>
<evidence type="ECO:0000256" key="2">
    <source>
        <dbReference type="ARBA" id="ARBA00010529"/>
    </source>
</evidence>
<keyword evidence="13" id="KW-1185">Reference proteome</keyword>
<dbReference type="AlphaFoldDB" id="A0A517Z718"/>
<dbReference type="EMBL" id="CP036275">
    <property type="protein sequence ID" value="QDU38239.1"/>
    <property type="molecule type" value="Genomic_DNA"/>
</dbReference>
<dbReference type="Gene3D" id="4.10.520.10">
    <property type="entry name" value="IHF-like DNA-binding proteins"/>
    <property type="match status" value="1"/>
</dbReference>
<dbReference type="SMART" id="SM00411">
    <property type="entry name" value="BHL"/>
    <property type="match status" value="1"/>
</dbReference>
<evidence type="ECO:0000256" key="1">
    <source>
        <dbReference type="ARBA" id="ARBA00004328"/>
    </source>
</evidence>
<dbReference type="SUPFAM" id="SSF47729">
    <property type="entry name" value="IHF-like DNA-binding proteins"/>
    <property type="match status" value="1"/>
</dbReference>
<organism evidence="12 13">
    <name type="scientific">Maioricimonas rarisocia</name>
    <dbReference type="NCBI Taxonomy" id="2528026"/>
    <lineage>
        <taxon>Bacteria</taxon>
        <taxon>Pseudomonadati</taxon>
        <taxon>Planctomycetota</taxon>
        <taxon>Planctomycetia</taxon>
        <taxon>Planctomycetales</taxon>
        <taxon>Planctomycetaceae</taxon>
        <taxon>Maioricimonas</taxon>
    </lineage>
</organism>
<evidence type="ECO:0000256" key="5">
    <source>
        <dbReference type="ARBA" id="ARBA00022705"/>
    </source>
</evidence>
<dbReference type="GO" id="GO:0030527">
    <property type="term" value="F:structural constituent of chromatin"/>
    <property type="evidence" value="ECO:0007669"/>
    <property type="project" value="InterPro"/>
</dbReference>
<evidence type="ECO:0000256" key="4">
    <source>
        <dbReference type="ARBA" id="ARBA00016145"/>
    </source>
</evidence>
<reference evidence="12 13" key="1">
    <citation type="submission" date="2019-02" db="EMBL/GenBank/DDBJ databases">
        <title>Deep-cultivation of Planctomycetes and their phenomic and genomic characterization uncovers novel biology.</title>
        <authorList>
            <person name="Wiegand S."/>
            <person name="Jogler M."/>
            <person name="Boedeker C."/>
            <person name="Pinto D."/>
            <person name="Vollmers J."/>
            <person name="Rivas-Marin E."/>
            <person name="Kohn T."/>
            <person name="Peeters S.H."/>
            <person name="Heuer A."/>
            <person name="Rast P."/>
            <person name="Oberbeckmann S."/>
            <person name="Bunk B."/>
            <person name="Jeske O."/>
            <person name="Meyerdierks A."/>
            <person name="Storesund J.E."/>
            <person name="Kallscheuer N."/>
            <person name="Luecker S."/>
            <person name="Lage O.M."/>
            <person name="Pohl T."/>
            <person name="Merkel B.J."/>
            <person name="Hornburger P."/>
            <person name="Mueller R.-W."/>
            <person name="Bruemmer F."/>
            <person name="Labrenz M."/>
            <person name="Spormann A.M."/>
            <person name="Op den Camp H."/>
            <person name="Overmann J."/>
            <person name="Amann R."/>
            <person name="Jetten M.S.M."/>
            <person name="Mascher T."/>
            <person name="Medema M.H."/>
            <person name="Devos D.P."/>
            <person name="Kaster A.-K."/>
            <person name="Ovreas L."/>
            <person name="Rohde M."/>
            <person name="Galperin M.Y."/>
            <person name="Jogler C."/>
        </authorList>
    </citation>
    <scope>NUCLEOTIDE SEQUENCE [LARGE SCALE GENOMIC DNA]</scope>
    <source>
        <strain evidence="12 13">Mal4</strain>
    </source>
</reference>
<dbReference type="CDD" id="cd13834">
    <property type="entry name" value="HU_like"/>
    <property type="match status" value="1"/>
</dbReference>
<dbReference type="Pfam" id="PF00216">
    <property type="entry name" value="Bac_DNA_binding"/>
    <property type="match status" value="1"/>
</dbReference>
<evidence type="ECO:0000256" key="6">
    <source>
        <dbReference type="ARBA" id="ARBA00022921"/>
    </source>
</evidence>
<protein>
    <recommendedName>
        <fullName evidence="4">Viral histone-like protein</fullName>
    </recommendedName>
    <alternativeName>
        <fullName evidence="9">DNA-binding protein pA104R</fullName>
    </alternativeName>
    <alternativeName>
        <fullName evidence="8">pA104R</fullName>
    </alternativeName>
</protein>
<evidence type="ECO:0000313" key="13">
    <source>
        <dbReference type="Proteomes" id="UP000320496"/>
    </source>
</evidence>
<comment type="similarity">
    <text evidence="2 11">Belongs to the bacterial histone-like protein family.</text>
</comment>